<dbReference type="Pfam" id="PF00010">
    <property type="entry name" value="HLH"/>
    <property type="match status" value="1"/>
</dbReference>
<gene>
    <name evidence="4" type="ORF">G6F51_007834</name>
</gene>
<evidence type="ECO:0000313" key="5">
    <source>
        <dbReference type="Proteomes" id="UP000717996"/>
    </source>
</evidence>
<evidence type="ECO:0000313" key="4">
    <source>
        <dbReference type="EMBL" id="KAG1541534.1"/>
    </source>
</evidence>
<evidence type="ECO:0000259" key="3">
    <source>
        <dbReference type="PROSITE" id="PS50888"/>
    </source>
</evidence>
<dbReference type="InterPro" id="IPR036638">
    <property type="entry name" value="HLH_DNA-bd_sf"/>
</dbReference>
<protein>
    <recommendedName>
        <fullName evidence="3">BHLH domain-containing protein</fullName>
    </recommendedName>
</protein>
<dbReference type="PANTHER" id="PTHR10328:SF11">
    <property type="entry name" value="MAX-LIKE PROTEIN X"/>
    <property type="match status" value="1"/>
</dbReference>
<comment type="caution">
    <text evidence="4">The sequence shown here is derived from an EMBL/GenBank/DDBJ whole genome shotgun (WGS) entry which is preliminary data.</text>
</comment>
<dbReference type="AlphaFoldDB" id="A0A9P6Y7S2"/>
<dbReference type="SUPFAM" id="SSF47459">
    <property type="entry name" value="HLH, helix-loop-helix DNA-binding domain"/>
    <property type="match status" value="1"/>
</dbReference>
<feature type="domain" description="BHLH" evidence="3">
    <location>
        <begin position="129"/>
        <end position="180"/>
    </location>
</feature>
<dbReference type="EMBL" id="JAANIT010001220">
    <property type="protein sequence ID" value="KAG1541534.1"/>
    <property type="molecule type" value="Genomic_DNA"/>
</dbReference>
<dbReference type="GO" id="GO:0003700">
    <property type="term" value="F:DNA-binding transcription factor activity"/>
    <property type="evidence" value="ECO:0007669"/>
    <property type="project" value="TreeGrafter"/>
</dbReference>
<dbReference type="OrthoDB" id="2264360at2759"/>
<evidence type="ECO:0000256" key="1">
    <source>
        <dbReference type="ARBA" id="ARBA00023125"/>
    </source>
</evidence>
<sequence>MNDNSNFLFDLNESWSNQPLLQEPVPFEEFEFSFGNSTFNIPLDNIPQQVDPIYLQKEPPNYVLDENDQRAFSSFLDSIFYDEDYIKEESRRCSILKSLDEQKKIQINKKQSQYTTATTKKKELLTEEEKRANHIASEQKRRSMIRNGFKELTELVPTLKNINNSKSTVLFKAVEYIRYLEKKNKTLKEKVGSLEIRMKVEGPATRTLSLPPQKSEVVKKEDESSYDELPENTRNALLAHKTQQKQLLLLQEQLQLHQRLIQQKHYSILNEENKAIQIL</sequence>
<dbReference type="OMA" id="GMDSAFC"/>
<dbReference type="PROSITE" id="PS50888">
    <property type="entry name" value="BHLH"/>
    <property type="match status" value="1"/>
</dbReference>
<proteinExistence type="predicted"/>
<dbReference type="GO" id="GO:0003677">
    <property type="term" value="F:DNA binding"/>
    <property type="evidence" value="ECO:0007669"/>
    <property type="project" value="UniProtKB-KW"/>
</dbReference>
<dbReference type="Proteomes" id="UP000717996">
    <property type="component" value="Unassembled WGS sequence"/>
</dbReference>
<name>A0A9P6Y7S2_RHIOR</name>
<dbReference type="SMART" id="SM00353">
    <property type="entry name" value="HLH"/>
    <property type="match status" value="1"/>
</dbReference>
<dbReference type="GO" id="GO:0046983">
    <property type="term" value="F:protein dimerization activity"/>
    <property type="evidence" value="ECO:0007669"/>
    <property type="project" value="InterPro"/>
</dbReference>
<organism evidence="4 5">
    <name type="scientific">Rhizopus oryzae</name>
    <name type="common">Mucormycosis agent</name>
    <name type="synonym">Rhizopus arrhizus var. delemar</name>
    <dbReference type="NCBI Taxonomy" id="64495"/>
    <lineage>
        <taxon>Eukaryota</taxon>
        <taxon>Fungi</taxon>
        <taxon>Fungi incertae sedis</taxon>
        <taxon>Mucoromycota</taxon>
        <taxon>Mucoromycotina</taxon>
        <taxon>Mucoromycetes</taxon>
        <taxon>Mucorales</taxon>
        <taxon>Mucorineae</taxon>
        <taxon>Rhizopodaceae</taxon>
        <taxon>Rhizopus</taxon>
    </lineage>
</organism>
<dbReference type="GO" id="GO:0090575">
    <property type="term" value="C:RNA polymerase II transcription regulator complex"/>
    <property type="evidence" value="ECO:0007669"/>
    <property type="project" value="TreeGrafter"/>
</dbReference>
<dbReference type="PANTHER" id="PTHR10328">
    <property type="entry name" value="PROTEIN MAX MYC-ASSOCIATED FACTOR X"/>
    <property type="match status" value="1"/>
</dbReference>
<dbReference type="GO" id="GO:0045944">
    <property type="term" value="P:positive regulation of transcription by RNA polymerase II"/>
    <property type="evidence" value="ECO:0007669"/>
    <property type="project" value="TreeGrafter"/>
</dbReference>
<dbReference type="InterPro" id="IPR011598">
    <property type="entry name" value="bHLH_dom"/>
</dbReference>
<dbReference type="Gene3D" id="4.10.280.10">
    <property type="entry name" value="Helix-loop-helix DNA-binding domain"/>
    <property type="match status" value="1"/>
</dbReference>
<evidence type="ECO:0000256" key="2">
    <source>
        <dbReference type="ARBA" id="ARBA00023242"/>
    </source>
</evidence>
<reference evidence="4" key="1">
    <citation type="journal article" date="2020" name="Microb. Genom.">
        <title>Genetic diversity of clinical and environmental Mucorales isolates obtained from an investigation of mucormycosis cases among solid organ transplant recipients.</title>
        <authorList>
            <person name="Nguyen M.H."/>
            <person name="Kaul D."/>
            <person name="Muto C."/>
            <person name="Cheng S.J."/>
            <person name="Richter R.A."/>
            <person name="Bruno V.M."/>
            <person name="Liu G."/>
            <person name="Beyhan S."/>
            <person name="Sundermann A.J."/>
            <person name="Mounaud S."/>
            <person name="Pasculle A.W."/>
            <person name="Nierman W.C."/>
            <person name="Driscoll E."/>
            <person name="Cumbie R."/>
            <person name="Clancy C.J."/>
            <person name="Dupont C.L."/>
        </authorList>
    </citation>
    <scope>NUCLEOTIDE SEQUENCE</scope>
    <source>
        <strain evidence="4">GL16</strain>
    </source>
</reference>
<keyword evidence="1" id="KW-0238">DNA-binding</keyword>
<keyword evidence="2" id="KW-0539">Nucleus</keyword>
<accession>A0A9P6Y7S2</accession>